<sequence length="39" mass="4428">MGTLTNPVTMKLFFTKLTLNRANSRKKVLAIIVRPETHS</sequence>
<dbReference type="PATRIC" id="fig|1240687.3.peg.2724"/>
<gene>
    <name evidence="1" type="ORF">LEP1GSC008_1533</name>
</gene>
<dbReference type="Proteomes" id="UP000011980">
    <property type="component" value="Unassembled WGS sequence"/>
</dbReference>
<protein>
    <submittedName>
        <fullName evidence="1">Uncharacterized protein</fullName>
    </submittedName>
</protein>
<dbReference type="EMBL" id="ANCE01000131">
    <property type="protein sequence ID" value="EMK23784.1"/>
    <property type="molecule type" value="Genomic_DNA"/>
</dbReference>
<organism evidence="1 2">
    <name type="scientific">Leptospira kirschneri serovar Bulgarica str. Nikolaevo</name>
    <dbReference type="NCBI Taxonomy" id="1240687"/>
    <lineage>
        <taxon>Bacteria</taxon>
        <taxon>Pseudomonadati</taxon>
        <taxon>Spirochaetota</taxon>
        <taxon>Spirochaetia</taxon>
        <taxon>Leptospirales</taxon>
        <taxon>Leptospiraceae</taxon>
        <taxon>Leptospira</taxon>
    </lineage>
</organism>
<dbReference type="AlphaFoldDB" id="M6FCM2"/>
<accession>M6FCM2</accession>
<reference evidence="1 2" key="1">
    <citation type="submission" date="2013-01" db="EMBL/GenBank/DDBJ databases">
        <authorList>
            <person name="Harkins D.M."/>
            <person name="Durkin A.S."/>
            <person name="Brinkac L.M."/>
            <person name="Haft D.H."/>
            <person name="Selengut J.D."/>
            <person name="Sanka R."/>
            <person name="DePew J."/>
            <person name="Purushe J."/>
            <person name="Galloway R.L."/>
            <person name="Vinetz J.M."/>
            <person name="Sutton G.G."/>
            <person name="Nierman W.C."/>
            <person name="Fouts D.E."/>
        </authorList>
    </citation>
    <scope>NUCLEOTIDE SEQUENCE [LARGE SCALE GENOMIC DNA]</scope>
    <source>
        <strain evidence="1 2">Nikolaevo</strain>
    </source>
</reference>
<comment type="caution">
    <text evidence="1">The sequence shown here is derived from an EMBL/GenBank/DDBJ whole genome shotgun (WGS) entry which is preliminary data.</text>
</comment>
<proteinExistence type="predicted"/>
<evidence type="ECO:0000313" key="1">
    <source>
        <dbReference type="EMBL" id="EMK23784.1"/>
    </source>
</evidence>
<name>M6FCM2_9LEPT</name>
<evidence type="ECO:0000313" key="2">
    <source>
        <dbReference type="Proteomes" id="UP000011980"/>
    </source>
</evidence>